<evidence type="ECO:0000256" key="3">
    <source>
        <dbReference type="ARBA" id="ARBA00022692"/>
    </source>
</evidence>
<name>A0ABV9QUG7_9GAMM</name>
<dbReference type="RefSeq" id="WP_380020082.1">
    <property type="nucleotide sequence ID" value="NZ_JBHSHD010000007.1"/>
</dbReference>
<proteinExistence type="inferred from homology"/>
<evidence type="ECO:0000256" key="7">
    <source>
        <dbReference type="SAM" id="Phobius"/>
    </source>
</evidence>
<comment type="similarity">
    <text evidence="6">Belongs to the ABC-4 integral membrane protein family.</text>
</comment>
<feature type="domain" description="ABC3 transporter permease C-terminal" evidence="8">
    <location>
        <begin position="281"/>
        <end position="392"/>
    </location>
</feature>
<sequence length="803" mass="85708">MNDFRLALRQLLKTPGFTAVAVLTLAFGIGACAAMFGIINAVLFKPLPFRDAQRLAWIENGSFGTSSMSARTTRADVLLDWRRQSRSFEELGGYNAFSDYAQYTLIGKSGPQRVRSVQVTQNFLDVLGVRPSLGRNFVADEAKDWNAPAAILSHRFWQQQFGASAGVVGSTITVNDKSVQVVGVLPPEFDFDSVFSPGSKVDLLTPFPLNDDTAAWGNTLFVVGRLKPGSTPPSAQTELETINVALQAEHPERGQFGAATTSVEQHIRGPFRPAFLILFGAVLCLLLIACLNLSNLLLTRGQARRKEIAVRVALGASRMDIARQAMAESLVLAFAGGLLGVGLAVFATSGLAQLQAFDVPLLRQAGIDTSALFFALAVICASGALCGALPAVQLWRGDLRGALVEVGSSGNSGTDAARVRRVLVVSQVALACVLLIGAGLLIRSFVEVLGVKLGFQPRQAMSWRLDTARTFDKNAERAAYYERLLQRVLAVPGVESAGMSDTLPLGRNRTWSAGAEGAAYAQYQYPVASPRLIDHRYLQTMHVPLLAGRYFDARDASEAAPAVVVNETMARTLWPGRDPLGQKVMSGRGSGENYGVVVGVVGDIPRGIEDRAYAEMYFDMRQNQDWGSVELVVRTSQPLATLIPAVRAALHEADPELASEDYVALDEVVDRAVAPRRLTTSMLGGFSSLALLLAGLGLYGVIAYSVTQRSREIAIRVAVGSRRSRVVRLIVGEGLRIAAIGVGIGLVVALLGSQLLKSLLFGISALDPGVFALNGAIVLGVALLASLIPALRAAATDPVSALR</sequence>
<dbReference type="NCBIfam" id="TIGR03434">
    <property type="entry name" value="ADOP"/>
    <property type="match status" value="1"/>
</dbReference>
<feature type="transmembrane region" description="Helical" evidence="7">
    <location>
        <begin position="771"/>
        <end position="795"/>
    </location>
</feature>
<keyword evidence="2" id="KW-1003">Cell membrane</keyword>
<feature type="domain" description="MacB-like periplasmic core" evidence="9">
    <location>
        <begin position="18"/>
        <end position="241"/>
    </location>
</feature>
<accession>A0ABV9QUG7</accession>
<dbReference type="InterPro" id="IPR017800">
    <property type="entry name" value="ADOP"/>
</dbReference>
<dbReference type="PANTHER" id="PTHR30572">
    <property type="entry name" value="MEMBRANE COMPONENT OF TRANSPORTER-RELATED"/>
    <property type="match status" value="1"/>
</dbReference>
<dbReference type="InterPro" id="IPR025857">
    <property type="entry name" value="MacB_PCD"/>
</dbReference>
<feature type="transmembrane region" description="Helical" evidence="7">
    <location>
        <begin position="422"/>
        <end position="442"/>
    </location>
</feature>
<keyword evidence="5 7" id="KW-0472">Membrane</keyword>
<feature type="transmembrane region" description="Helical" evidence="7">
    <location>
        <begin position="20"/>
        <end position="44"/>
    </location>
</feature>
<keyword evidence="3 7" id="KW-0812">Transmembrane</keyword>
<feature type="transmembrane region" description="Helical" evidence="7">
    <location>
        <begin position="726"/>
        <end position="751"/>
    </location>
</feature>
<evidence type="ECO:0000256" key="5">
    <source>
        <dbReference type="ARBA" id="ARBA00023136"/>
    </source>
</evidence>
<evidence type="ECO:0000256" key="1">
    <source>
        <dbReference type="ARBA" id="ARBA00004651"/>
    </source>
</evidence>
<dbReference type="Pfam" id="PF02687">
    <property type="entry name" value="FtsX"/>
    <property type="match status" value="2"/>
</dbReference>
<dbReference type="Pfam" id="PF12704">
    <property type="entry name" value="MacB_PCD"/>
    <property type="match status" value="2"/>
</dbReference>
<organism evidence="10 11">
    <name type="scientific">Dokdonella ginsengisoli</name>
    <dbReference type="NCBI Taxonomy" id="363846"/>
    <lineage>
        <taxon>Bacteria</taxon>
        <taxon>Pseudomonadati</taxon>
        <taxon>Pseudomonadota</taxon>
        <taxon>Gammaproteobacteria</taxon>
        <taxon>Lysobacterales</taxon>
        <taxon>Rhodanobacteraceae</taxon>
        <taxon>Dokdonella</taxon>
    </lineage>
</organism>
<feature type="transmembrane region" description="Helical" evidence="7">
    <location>
        <begin position="274"/>
        <end position="298"/>
    </location>
</feature>
<protein>
    <submittedName>
        <fullName evidence="10">ABC transporter permease</fullName>
    </submittedName>
</protein>
<evidence type="ECO:0000313" key="11">
    <source>
        <dbReference type="Proteomes" id="UP001595886"/>
    </source>
</evidence>
<feature type="domain" description="ABC3 transporter permease C-terminal" evidence="8">
    <location>
        <begin position="686"/>
        <end position="798"/>
    </location>
</feature>
<feature type="transmembrane region" description="Helical" evidence="7">
    <location>
        <begin position="371"/>
        <end position="392"/>
    </location>
</feature>
<keyword evidence="4 7" id="KW-1133">Transmembrane helix</keyword>
<gene>
    <name evidence="10" type="ORF">ACFO6Q_07905</name>
</gene>
<dbReference type="InterPro" id="IPR003838">
    <property type="entry name" value="ABC3_permease_C"/>
</dbReference>
<dbReference type="InterPro" id="IPR050250">
    <property type="entry name" value="Macrolide_Exporter_MacB"/>
</dbReference>
<reference evidence="11" key="1">
    <citation type="journal article" date="2019" name="Int. J. Syst. Evol. Microbiol.">
        <title>The Global Catalogue of Microorganisms (GCM) 10K type strain sequencing project: providing services to taxonomists for standard genome sequencing and annotation.</title>
        <authorList>
            <consortium name="The Broad Institute Genomics Platform"/>
            <consortium name="The Broad Institute Genome Sequencing Center for Infectious Disease"/>
            <person name="Wu L."/>
            <person name="Ma J."/>
        </authorList>
    </citation>
    <scope>NUCLEOTIDE SEQUENCE [LARGE SCALE GENOMIC DNA]</scope>
    <source>
        <strain evidence="11">CCUG 30340</strain>
    </source>
</reference>
<feature type="transmembrane region" description="Helical" evidence="7">
    <location>
        <begin position="329"/>
        <end position="351"/>
    </location>
</feature>
<evidence type="ECO:0000313" key="10">
    <source>
        <dbReference type="EMBL" id="MFC4820244.1"/>
    </source>
</evidence>
<dbReference type="EMBL" id="JBHSHD010000007">
    <property type="protein sequence ID" value="MFC4820244.1"/>
    <property type="molecule type" value="Genomic_DNA"/>
</dbReference>
<evidence type="ECO:0000256" key="4">
    <source>
        <dbReference type="ARBA" id="ARBA00022989"/>
    </source>
</evidence>
<evidence type="ECO:0000256" key="2">
    <source>
        <dbReference type="ARBA" id="ARBA00022475"/>
    </source>
</evidence>
<comment type="subcellular location">
    <subcellularLocation>
        <location evidence="1">Cell membrane</location>
        <topology evidence="1">Multi-pass membrane protein</topology>
    </subcellularLocation>
</comment>
<feature type="domain" description="MacB-like periplasmic core" evidence="9">
    <location>
        <begin position="478"/>
        <end position="624"/>
    </location>
</feature>
<dbReference type="PROSITE" id="PS51257">
    <property type="entry name" value="PROKAR_LIPOPROTEIN"/>
    <property type="match status" value="1"/>
</dbReference>
<dbReference type="PANTHER" id="PTHR30572:SF4">
    <property type="entry name" value="ABC TRANSPORTER PERMEASE YTRF"/>
    <property type="match status" value="1"/>
</dbReference>
<evidence type="ECO:0000259" key="8">
    <source>
        <dbReference type="Pfam" id="PF02687"/>
    </source>
</evidence>
<evidence type="ECO:0000256" key="6">
    <source>
        <dbReference type="ARBA" id="ARBA00038076"/>
    </source>
</evidence>
<feature type="transmembrane region" description="Helical" evidence="7">
    <location>
        <begin position="682"/>
        <end position="706"/>
    </location>
</feature>
<evidence type="ECO:0000259" key="9">
    <source>
        <dbReference type="Pfam" id="PF12704"/>
    </source>
</evidence>
<dbReference type="Proteomes" id="UP001595886">
    <property type="component" value="Unassembled WGS sequence"/>
</dbReference>
<keyword evidence="11" id="KW-1185">Reference proteome</keyword>
<comment type="caution">
    <text evidence="10">The sequence shown here is derived from an EMBL/GenBank/DDBJ whole genome shotgun (WGS) entry which is preliminary data.</text>
</comment>